<comment type="caution">
    <text evidence="3">The sequence shown here is derived from an EMBL/GenBank/DDBJ whole genome shotgun (WGS) entry which is preliminary data.</text>
</comment>
<feature type="region of interest" description="Disordered" evidence="1">
    <location>
        <begin position="127"/>
        <end position="150"/>
    </location>
</feature>
<dbReference type="EMBL" id="JAWJWE010000002">
    <property type="protein sequence ID" value="KAK6642608.1"/>
    <property type="molecule type" value="Genomic_DNA"/>
</dbReference>
<name>A0AAN8XKN8_POLSC</name>
<evidence type="ECO:0000313" key="4">
    <source>
        <dbReference type="Proteomes" id="UP001372834"/>
    </source>
</evidence>
<dbReference type="AlphaFoldDB" id="A0AAN8XKN8"/>
<gene>
    <name evidence="3" type="ORF">RUM43_004110</name>
</gene>
<feature type="chain" id="PRO_5042933778" evidence="2">
    <location>
        <begin position="21"/>
        <end position="163"/>
    </location>
</feature>
<feature type="compositionally biased region" description="Low complexity" evidence="1">
    <location>
        <begin position="136"/>
        <end position="150"/>
    </location>
</feature>
<feature type="region of interest" description="Disordered" evidence="1">
    <location>
        <begin position="20"/>
        <end position="107"/>
    </location>
</feature>
<proteinExistence type="predicted"/>
<evidence type="ECO:0000313" key="3">
    <source>
        <dbReference type="EMBL" id="KAK6642608.1"/>
    </source>
</evidence>
<feature type="signal peptide" evidence="2">
    <location>
        <begin position="1"/>
        <end position="20"/>
    </location>
</feature>
<keyword evidence="2" id="KW-0732">Signal</keyword>
<evidence type="ECO:0000256" key="2">
    <source>
        <dbReference type="SAM" id="SignalP"/>
    </source>
</evidence>
<reference evidence="3 4" key="1">
    <citation type="submission" date="2023-10" db="EMBL/GenBank/DDBJ databases">
        <title>Genomes of two closely related lineages of the louse Polyplax serrata with different host specificities.</title>
        <authorList>
            <person name="Martinu J."/>
            <person name="Tarabai H."/>
            <person name="Stefka J."/>
            <person name="Hypsa V."/>
        </authorList>
    </citation>
    <scope>NUCLEOTIDE SEQUENCE [LARGE SCALE GENOMIC DNA]</scope>
    <source>
        <strain evidence="3">HR10_N</strain>
    </source>
</reference>
<dbReference type="Proteomes" id="UP001372834">
    <property type="component" value="Unassembled WGS sequence"/>
</dbReference>
<accession>A0AAN8XKN8</accession>
<feature type="compositionally biased region" description="Basic and acidic residues" evidence="1">
    <location>
        <begin position="33"/>
        <end position="47"/>
    </location>
</feature>
<sequence length="163" mass="18289">MKFLVVFFLAIFALTQVTNADKAEQDSAINDSDQLKEKLQQLKETTDSHNGPNETSQKEKRNKNVEQTKEKSCSEKKTPSGKSSKPTTKDTLETTSPPVKYIESKPEGGFWQSLRGRLETLLQRLGLSRRAKDSSADGSSSQDSRGRSISFDNPIRRLLGFFM</sequence>
<protein>
    <submittedName>
        <fullName evidence="3">Uncharacterized protein</fullName>
    </submittedName>
</protein>
<feature type="compositionally biased region" description="Basic and acidic residues" evidence="1">
    <location>
        <begin position="56"/>
        <end position="78"/>
    </location>
</feature>
<organism evidence="3 4">
    <name type="scientific">Polyplax serrata</name>
    <name type="common">Common mouse louse</name>
    <dbReference type="NCBI Taxonomy" id="468196"/>
    <lineage>
        <taxon>Eukaryota</taxon>
        <taxon>Metazoa</taxon>
        <taxon>Ecdysozoa</taxon>
        <taxon>Arthropoda</taxon>
        <taxon>Hexapoda</taxon>
        <taxon>Insecta</taxon>
        <taxon>Pterygota</taxon>
        <taxon>Neoptera</taxon>
        <taxon>Paraneoptera</taxon>
        <taxon>Psocodea</taxon>
        <taxon>Troctomorpha</taxon>
        <taxon>Phthiraptera</taxon>
        <taxon>Anoplura</taxon>
        <taxon>Polyplacidae</taxon>
        <taxon>Polyplax</taxon>
    </lineage>
</organism>
<evidence type="ECO:0000256" key="1">
    <source>
        <dbReference type="SAM" id="MobiDB-lite"/>
    </source>
</evidence>